<accession>A0A9D2P080</accession>
<keyword evidence="3 6" id="KW-0812">Transmembrane</keyword>
<protein>
    <submittedName>
        <fullName evidence="7">Inorganic phosphate transporter</fullName>
    </submittedName>
</protein>
<feature type="transmembrane region" description="Helical" evidence="6">
    <location>
        <begin position="49"/>
        <end position="70"/>
    </location>
</feature>
<keyword evidence="5 6" id="KW-0472">Membrane</keyword>
<organism evidence="7 8">
    <name type="scientific">Candidatus Intestinimonas pullistercoris</name>
    <dbReference type="NCBI Taxonomy" id="2838623"/>
    <lineage>
        <taxon>Bacteria</taxon>
        <taxon>Bacillati</taxon>
        <taxon>Bacillota</taxon>
        <taxon>Clostridia</taxon>
        <taxon>Eubacteriales</taxon>
        <taxon>Intestinimonas</taxon>
    </lineage>
</organism>
<reference evidence="7" key="2">
    <citation type="submission" date="2021-04" db="EMBL/GenBank/DDBJ databases">
        <authorList>
            <person name="Gilroy R."/>
        </authorList>
    </citation>
    <scope>NUCLEOTIDE SEQUENCE</scope>
    <source>
        <strain evidence="7">CHK186-1790</strain>
    </source>
</reference>
<dbReference type="GO" id="GO:0035435">
    <property type="term" value="P:phosphate ion transmembrane transport"/>
    <property type="evidence" value="ECO:0007669"/>
    <property type="project" value="TreeGrafter"/>
</dbReference>
<sequence>MSFSEFLAQLSDPGFRLVVLLTLGVILVNGWTDAPNAIATAVSSGALSYRAAVALAAGCNLLGAAVTAAFRPAVAQSIYGLADFGPQPRAALCALCAALLSIVLWSAAAWVFGIPTSESHALVAALTGAAAALGGGLSSVNWGVWAGVLWGLFLSVGLGFLLGQGLGGVKARRRGRAFYRRAQTAAAAAMAFLHGAQDGQKFLGVFLLGTALAQGRQESGALAVPLWLLVLCALTMALGTCLGGRRIIDRVGRDMVSLDPRQGCRADVAGGACLLLCTLLGLPVSTTHAKTAAMLGVGSAGGRAGWATARSIALTWALTFPGCALLGFFSAKVLLFFL</sequence>
<evidence type="ECO:0000256" key="1">
    <source>
        <dbReference type="ARBA" id="ARBA00004141"/>
    </source>
</evidence>
<dbReference type="PANTHER" id="PTHR11101:SF80">
    <property type="entry name" value="PHOSPHATE TRANSPORTER"/>
    <property type="match status" value="1"/>
</dbReference>
<evidence type="ECO:0000256" key="5">
    <source>
        <dbReference type="ARBA" id="ARBA00023136"/>
    </source>
</evidence>
<dbReference type="AlphaFoldDB" id="A0A9D2P080"/>
<evidence type="ECO:0000256" key="2">
    <source>
        <dbReference type="ARBA" id="ARBA00022448"/>
    </source>
</evidence>
<dbReference type="Proteomes" id="UP000823882">
    <property type="component" value="Unassembled WGS sequence"/>
</dbReference>
<keyword evidence="2" id="KW-0813">Transport</keyword>
<dbReference type="PANTHER" id="PTHR11101">
    <property type="entry name" value="PHOSPHATE TRANSPORTER"/>
    <property type="match status" value="1"/>
</dbReference>
<evidence type="ECO:0000256" key="6">
    <source>
        <dbReference type="SAM" id="Phobius"/>
    </source>
</evidence>
<feature type="transmembrane region" description="Helical" evidence="6">
    <location>
        <begin position="222"/>
        <end position="243"/>
    </location>
</feature>
<feature type="transmembrane region" description="Helical" evidence="6">
    <location>
        <begin position="142"/>
        <end position="166"/>
    </location>
</feature>
<feature type="transmembrane region" description="Helical" evidence="6">
    <location>
        <begin position="264"/>
        <end position="284"/>
    </location>
</feature>
<comment type="caution">
    <text evidence="7">The sequence shown here is derived from an EMBL/GenBank/DDBJ whole genome shotgun (WGS) entry which is preliminary data.</text>
</comment>
<proteinExistence type="predicted"/>
<evidence type="ECO:0000313" key="7">
    <source>
        <dbReference type="EMBL" id="HJC41029.1"/>
    </source>
</evidence>
<dbReference type="GO" id="GO:0005315">
    <property type="term" value="F:phosphate transmembrane transporter activity"/>
    <property type="evidence" value="ECO:0007669"/>
    <property type="project" value="InterPro"/>
</dbReference>
<evidence type="ECO:0000256" key="4">
    <source>
        <dbReference type="ARBA" id="ARBA00022989"/>
    </source>
</evidence>
<evidence type="ECO:0000256" key="3">
    <source>
        <dbReference type="ARBA" id="ARBA00022692"/>
    </source>
</evidence>
<reference evidence="7" key="1">
    <citation type="journal article" date="2021" name="PeerJ">
        <title>Extensive microbial diversity within the chicken gut microbiome revealed by metagenomics and culture.</title>
        <authorList>
            <person name="Gilroy R."/>
            <person name="Ravi A."/>
            <person name="Getino M."/>
            <person name="Pursley I."/>
            <person name="Horton D.L."/>
            <person name="Alikhan N.F."/>
            <person name="Baker D."/>
            <person name="Gharbi K."/>
            <person name="Hall N."/>
            <person name="Watson M."/>
            <person name="Adriaenssens E.M."/>
            <person name="Foster-Nyarko E."/>
            <person name="Jarju S."/>
            <person name="Secka A."/>
            <person name="Antonio M."/>
            <person name="Oren A."/>
            <person name="Chaudhuri R.R."/>
            <person name="La Ragione R."/>
            <person name="Hildebrand F."/>
            <person name="Pallen M.J."/>
        </authorList>
    </citation>
    <scope>NUCLEOTIDE SEQUENCE</scope>
    <source>
        <strain evidence="7">CHK186-1790</strain>
    </source>
</reference>
<comment type="subcellular location">
    <subcellularLocation>
        <location evidence="1">Membrane</location>
        <topology evidence="1">Multi-pass membrane protein</topology>
    </subcellularLocation>
</comment>
<gene>
    <name evidence="7" type="ORF">H9701_05700</name>
</gene>
<dbReference type="InterPro" id="IPR001204">
    <property type="entry name" value="Phos_transporter"/>
</dbReference>
<dbReference type="GO" id="GO:0016020">
    <property type="term" value="C:membrane"/>
    <property type="evidence" value="ECO:0007669"/>
    <property type="project" value="UniProtKB-SubCell"/>
</dbReference>
<feature type="transmembrane region" description="Helical" evidence="6">
    <location>
        <begin position="313"/>
        <end position="337"/>
    </location>
</feature>
<dbReference type="EMBL" id="DWWJ01000101">
    <property type="protein sequence ID" value="HJC41029.1"/>
    <property type="molecule type" value="Genomic_DNA"/>
</dbReference>
<keyword evidence="4 6" id="KW-1133">Transmembrane helix</keyword>
<name>A0A9D2P080_9FIRM</name>
<evidence type="ECO:0000313" key="8">
    <source>
        <dbReference type="Proteomes" id="UP000823882"/>
    </source>
</evidence>
<feature type="transmembrane region" description="Helical" evidence="6">
    <location>
        <begin position="91"/>
        <end position="112"/>
    </location>
</feature>
<dbReference type="Pfam" id="PF01384">
    <property type="entry name" value="PHO4"/>
    <property type="match status" value="2"/>
</dbReference>